<dbReference type="EMBL" id="JBCNJP010000017">
    <property type="protein sequence ID" value="KAK9065431.1"/>
    <property type="molecule type" value="Genomic_DNA"/>
</dbReference>
<dbReference type="InterPro" id="IPR001087">
    <property type="entry name" value="GDSL"/>
</dbReference>
<dbReference type="Pfam" id="PF00657">
    <property type="entry name" value="Lipase_GDSL"/>
    <property type="match status" value="1"/>
</dbReference>
<evidence type="ECO:0000256" key="6">
    <source>
        <dbReference type="ARBA" id="ARBA00022963"/>
    </source>
</evidence>
<evidence type="ECO:0000313" key="10">
    <source>
        <dbReference type="Proteomes" id="UP001408789"/>
    </source>
</evidence>
<protein>
    <submittedName>
        <fullName evidence="9">Uncharacterized protein</fullName>
    </submittedName>
</protein>
<evidence type="ECO:0000256" key="1">
    <source>
        <dbReference type="ARBA" id="ARBA00004613"/>
    </source>
</evidence>
<comment type="similarity">
    <text evidence="2">Belongs to the 'GDSL' lipolytic enzyme family.</text>
</comment>
<feature type="chain" id="PRO_5042901585" evidence="8">
    <location>
        <begin position="27"/>
        <end position="364"/>
    </location>
</feature>
<dbReference type="CDD" id="cd01837">
    <property type="entry name" value="SGNH_plant_lipase_like"/>
    <property type="match status" value="1"/>
</dbReference>
<dbReference type="GO" id="GO:0016042">
    <property type="term" value="P:lipid catabolic process"/>
    <property type="evidence" value="ECO:0007669"/>
    <property type="project" value="UniProtKB-KW"/>
</dbReference>
<sequence length="364" mass="39832">MARNFSILSSALLIIGLTQIGTFVAGGNIGNTPRVPCYFIFGDSLVDCGNNNDLKTSAKANYPPYGLDFPTGVNGRFTNGRTIADLIGQLLGFDSFIKPYATATDEEACKGVNYGSGSAGIREETGSHLGDRISLDRQLKNHEATISRISAVQQNQEVTDEHLRKCIYIVNIGNNDYINNYLLPDQYSTSKEYKIEQYAEVLAQQYAEQLKTLYKLGGRKIAVFGLGMLGCAPAEMERHGTDGECVDWINDGVMLFNDRLKPLVDELNHSFSDARFTFINLTNILAPKAGEPVPTKPCCPVRPDGQCVPDGKCCSSRALSVYLDSFHPTEIANTVLATRAYTAQSRLDASPFDIGQLTREVIDA</sequence>
<keyword evidence="10" id="KW-1185">Reference proteome</keyword>
<dbReference type="PANTHER" id="PTHR45650">
    <property type="entry name" value="GDSL-LIKE LIPASE/ACYLHYDROLASE-RELATED"/>
    <property type="match status" value="1"/>
</dbReference>
<dbReference type="GO" id="GO:0005576">
    <property type="term" value="C:extracellular region"/>
    <property type="evidence" value="ECO:0007669"/>
    <property type="project" value="UniProtKB-SubCell"/>
</dbReference>
<dbReference type="InterPro" id="IPR035669">
    <property type="entry name" value="SGNH_plant_lipase-like"/>
</dbReference>
<dbReference type="Proteomes" id="UP001408789">
    <property type="component" value="Unassembled WGS sequence"/>
</dbReference>
<reference evidence="9 10" key="1">
    <citation type="submission" date="2024-04" db="EMBL/GenBank/DDBJ databases">
        <title>The reference genome of an endangered Asteraceae, Deinandra increscens subsp. villosa, native to the Central Coast of California.</title>
        <authorList>
            <person name="Guilliams M."/>
            <person name="Hasenstab-Lehman K."/>
            <person name="Meyer R."/>
            <person name="Mcevoy S."/>
        </authorList>
    </citation>
    <scope>NUCLEOTIDE SEQUENCE [LARGE SCALE GENOMIC DNA]</scope>
    <source>
        <tissue evidence="9">Leaf</tissue>
    </source>
</reference>
<evidence type="ECO:0000256" key="8">
    <source>
        <dbReference type="SAM" id="SignalP"/>
    </source>
</evidence>
<evidence type="ECO:0000256" key="4">
    <source>
        <dbReference type="ARBA" id="ARBA00022729"/>
    </source>
</evidence>
<evidence type="ECO:0000256" key="7">
    <source>
        <dbReference type="ARBA" id="ARBA00023098"/>
    </source>
</evidence>
<dbReference type="SUPFAM" id="SSF52266">
    <property type="entry name" value="SGNH hydrolase"/>
    <property type="match status" value="1"/>
</dbReference>
<keyword evidence="5" id="KW-0378">Hydrolase</keyword>
<feature type="signal peptide" evidence="8">
    <location>
        <begin position="1"/>
        <end position="26"/>
    </location>
</feature>
<evidence type="ECO:0000256" key="2">
    <source>
        <dbReference type="ARBA" id="ARBA00008668"/>
    </source>
</evidence>
<comment type="caution">
    <text evidence="9">The sequence shown here is derived from an EMBL/GenBank/DDBJ whole genome shotgun (WGS) entry which is preliminary data.</text>
</comment>
<keyword evidence="7" id="KW-0443">Lipid metabolism</keyword>
<dbReference type="AlphaFoldDB" id="A0AAP0GXK6"/>
<name>A0AAP0GXK6_9ASTR</name>
<keyword evidence="6" id="KW-0442">Lipid degradation</keyword>
<dbReference type="InterPro" id="IPR036514">
    <property type="entry name" value="SGNH_hydro_sf"/>
</dbReference>
<keyword evidence="4 8" id="KW-0732">Signal</keyword>
<evidence type="ECO:0000313" key="9">
    <source>
        <dbReference type="EMBL" id="KAK9065431.1"/>
    </source>
</evidence>
<evidence type="ECO:0000256" key="3">
    <source>
        <dbReference type="ARBA" id="ARBA00022525"/>
    </source>
</evidence>
<accession>A0AAP0GXK6</accession>
<proteinExistence type="inferred from homology"/>
<dbReference type="GO" id="GO:0016788">
    <property type="term" value="F:hydrolase activity, acting on ester bonds"/>
    <property type="evidence" value="ECO:0007669"/>
    <property type="project" value="InterPro"/>
</dbReference>
<gene>
    <name evidence="9" type="ORF">SSX86_016814</name>
</gene>
<dbReference type="Gene3D" id="3.40.50.1110">
    <property type="entry name" value="SGNH hydrolase"/>
    <property type="match status" value="1"/>
</dbReference>
<evidence type="ECO:0000256" key="5">
    <source>
        <dbReference type="ARBA" id="ARBA00022801"/>
    </source>
</evidence>
<keyword evidence="3" id="KW-0964">Secreted</keyword>
<dbReference type="InterPro" id="IPR051238">
    <property type="entry name" value="GDSL_esterase/lipase"/>
</dbReference>
<organism evidence="9 10">
    <name type="scientific">Deinandra increscens subsp. villosa</name>
    <dbReference type="NCBI Taxonomy" id="3103831"/>
    <lineage>
        <taxon>Eukaryota</taxon>
        <taxon>Viridiplantae</taxon>
        <taxon>Streptophyta</taxon>
        <taxon>Embryophyta</taxon>
        <taxon>Tracheophyta</taxon>
        <taxon>Spermatophyta</taxon>
        <taxon>Magnoliopsida</taxon>
        <taxon>eudicotyledons</taxon>
        <taxon>Gunneridae</taxon>
        <taxon>Pentapetalae</taxon>
        <taxon>asterids</taxon>
        <taxon>campanulids</taxon>
        <taxon>Asterales</taxon>
        <taxon>Asteraceae</taxon>
        <taxon>Asteroideae</taxon>
        <taxon>Heliantheae alliance</taxon>
        <taxon>Madieae</taxon>
        <taxon>Madiinae</taxon>
        <taxon>Deinandra</taxon>
    </lineage>
</organism>
<comment type="subcellular location">
    <subcellularLocation>
        <location evidence="1">Secreted</location>
    </subcellularLocation>
</comment>
<dbReference type="PANTHER" id="PTHR45650:SF9">
    <property type="entry name" value="SGNH HYDROLASE-TYPE ESTERASE DOMAIN-CONTAINING PROTEIN"/>
    <property type="match status" value="1"/>
</dbReference>